<feature type="region of interest" description="Disordered" evidence="1">
    <location>
        <begin position="1"/>
        <end position="92"/>
    </location>
</feature>
<evidence type="ECO:0000313" key="2">
    <source>
        <dbReference type="EMBL" id="KAF1984163.1"/>
    </source>
</evidence>
<protein>
    <submittedName>
        <fullName evidence="2">Uncharacterized protein</fullName>
    </submittedName>
</protein>
<feature type="compositionally biased region" description="Low complexity" evidence="1">
    <location>
        <begin position="21"/>
        <end position="34"/>
    </location>
</feature>
<name>A0A6G1GT83_9PEZI</name>
<feature type="compositionally biased region" description="Acidic residues" evidence="1">
    <location>
        <begin position="35"/>
        <end position="45"/>
    </location>
</feature>
<reference evidence="2" key="1">
    <citation type="journal article" date="2020" name="Stud. Mycol.">
        <title>101 Dothideomycetes genomes: a test case for predicting lifestyles and emergence of pathogens.</title>
        <authorList>
            <person name="Haridas S."/>
            <person name="Albert R."/>
            <person name="Binder M."/>
            <person name="Bloem J."/>
            <person name="Labutti K."/>
            <person name="Salamov A."/>
            <person name="Andreopoulos B."/>
            <person name="Baker S."/>
            <person name="Barry K."/>
            <person name="Bills G."/>
            <person name="Bluhm B."/>
            <person name="Cannon C."/>
            <person name="Castanera R."/>
            <person name="Culley D."/>
            <person name="Daum C."/>
            <person name="Ezra D."/>
            <person name="Gonzalez J."/>
            <person name="Henrissat B."/>
            <person name="Kuo A."/>
            <person name="Liang C."/>
            <person name="Lipzen A."/>
            <person name="Lutzoni F."/>
            <person name="Magnuson J."/>
            <person name="Mondo S."/>
            <person name="Nolan M."/>
            <person name="Ohm R."/>
            <person name="Pangilinan J."/>
            <person name="Park H.-J."/>
            <person name="Ramirez L."/>
            <person name="Alfaro M."/>
            <person name="Sun H."/>
            <person name="Tritt A."/>
            <person name="Yoshinaga Y."/>
            <person name="Zwiers L.-H."/>
            <person name="Turgeon B."/>
            <person name="Goodwin S."/>
            <person name="Spatafora J."/>
            <person name="Crous P."/>
            <person name="Grigoriev I."/>
        </authorList>
    </citation>
    <scope>NUCLEOTIDE SEQUENCE</scope>
    <source>
        <strain evidence="2">CBS 113979</strain>
    </source>
</reference>
<dbReference type="Proteomes" id="UP000800041">
    <property type="component" value="Unassembled WGS sequence"/>
</dbReference>
<proteinExistence type="predicted"/>
<feature type="compositionally biased region" description="Basic and acidic residues" evidence="1">
    <location>
        <begin position="46"/>
        <end position="58"/>
    </location>
</feature>
<evidence type="ECO:0000256" key="1">
    <source>
        <dbReference type="SAM" id="MobiDB-lite"/>
    </source>
</evidence>
<keyword evidence="3" id="KW-1185">Reference proteome</keyword>
<dbReference type="EMBL" id="ML977170">
    <property type="protein sequence ID" value="KAF1984163.1"/>
    <property type="molecule type" value="Genomic_DNA"/>
</dbReference>
<dbReference type="AlphaFoldDB" id="A0A6G1GT83"/>
<organism evidence="2 3">
    <name type="scientific">Aulographum hederae CBS 113979</name>
    <dbReference type="NCBI Taxonomy" id="1176131"/>
    <lineage>
        <taxon>Eukaryota</taxon>
        <taxon>Fungi</taxon>
        <taxon>Dikarya</taxon>
        <taxon>Ascomycota</taxon>
        <taxon>Pezizomycotina</taxon>
        <taxon>Dothideomycetes</taxon>
        <taxon>Pleosporomycetidae</taxon>
        <taxon>Aulographales</taxon>
        <taxon>Aulographaceae</taxon>
    </lineage>
</organism>
<evidence type="ECO:0000313" key="3">
    <source>
        <dbReference type="Proteomes" id="UP000800041"/>
    </source>
</evidence>
<gene>
    <name evidence="2" type="ORF">K402DRAFT_396096</name>
</gene>
<sequence length="139" mass="15622">MAPENTLKRKRSRKLRTNAPESSASEESSSQSSEAESESESDDASVSDKRMNGTKEHANGATTKRKREVEDVEDGKEDMEGVVSSGEDEEGGSLRDAQLDLLKVLLQLLNTLAQEATKREIDRREQRRMVEQTRVLEER</sequence>
<accession>A0A6G1GT83</accession>